<evidence type="ECO:0008006" key="3">
    <source>
        <dbReference type="Google" id="ProtNLM"/>
    </source>
</evidence>
<protein>
    <recommendedName>
        <fullName evidence="3">NmrA-like domain-containing protein</fullName>
    </recommendedName>
</protein>
<gene>
    <name evidence="1" type="ORF">LTR97_001415</name>
</gene>
<proteinExistence type="predicted"/>
<accession>A0AAN7WCD2</accession>
<dbReference type="AlphaFoldDB" id="A0AAN7WCD2"/>
<sequence length="125" mass="14013">MALIDPYDVGVFAAHLLAQEDIAEHNQASYVLNGPEHVTGEQTTALVKKHIGATVGEIRYNDFSFVNYIAEQQTSEPKNVLRSIRYAAIPMWEGKAKADTTSKEVLRLYAPKRTMAEVFEAMVRE</sequence>
<reference evidence="1" key="1">
    <citation type="submission" date="2023-08" db="EMBL/GenBank/DDBJ databases">
        <title>Black Yeasts Isolated from many extreme environments.</title>
        <authorList>
            <person name="Coleine C."/>
            <person name="Stajich J.E."/>
            <person name="Selbmann L."/>
        </authorList>
    </citation>
    <scope>NUCLEOTIDE SEQUENCE</scope>
    <source>
        <strain evidence="1">CCFEE 5810</strain>
    </source>
</reference>
<comment type="caution">
    <text evidence="1">The sequence shown here is derived from an EMBL/GenBank/DDBJ whole genome shotgun (WGS) entry which is preliminary data.</text>
</comment>
<dbReference type="Gene3D" id="3.90.25.10">
    <property type="entry name" value="UDP-galactose 4-epimerase, domain 1"/>
    <property type="match status" value="1"/>
</dbReference>
<evidence type="ECO:0000313" key="2">
    <source>
        <dbReference type="Proteomes" id="UP001310594"/>
    </source>
</evidence>
<evidence type="ECO:0000313" key="1">
    <source>
        <dbReference type="EMBL" id="KAK5706427.1"/>
    </source>
</evidence>
<organism evidence="1 2">
    <name type="scientific">Elasticomyces elasticus</name>
    <dbReference type="NCBI Taxonomy" id="574655"/>
    <lineage>
        <taxon>Eukaryota</taxon>
        <taxon>Fungi</taxon>
        <taxon>Dikarya</taxon>
        <taxon>Ascomycota</taxon>
        <taxon>Pezizomycotina</taxon>
        <taxon>Dothideomycetes</taxon>
        <taxon>Dothideomycetidae</taxon>
        <taxon>Mycosphaerellales</taxon>
        <taxon>Teratosphaeriaceae</taxon>
        <taxon>Elasticomyces</taxon>
    </lineage>
</organism>
<name>A0AAN7WCD2_9PEZI</name>
<dbReference type="EMBL" id="JAVRQU010000002">
    <property type="protein sequence ID" value="KAK5706427.1"/>
    <property type="molecule type" value="Genomic_DNA"/>
</dbReference>
<dbReference type="Gene3D" id="3.40.50.720">
    <property type="entry name" value="NAD(P)-binding Rossmann-like Domain"/>
    <property type="match status" value="1"/>
</dbReference>
<dbReference type="Proteomes" id="UP001310594">
    <property type="component" value="Unassembled WGS sequence"/>
</dbReference>